<protein>
    <submittedName>
        <fullName evidence="1">Uncharacterized protein</fullName>
    </submittedName>
</protein>
<comment type="caution">
    <text evidence="1">The sequence shown here is derived from an EMBL/GenBank/DDBJ whole genome shotgun (WGS) entry which is preliminary data.</text>
</comment>
<reference evidence="1 2" key="1">
    <citation type="submission" date="2020-03" db="EMBL/GenBank/DDBJ databases">
        <title>Draft Genome Sequence of 2-Methylisoborneol Producing Pseudanabaena yagii Strain GIHE-NHR1 Isolated from North Han River in South Korea.</title>
        <authorList>
            <person name="Jeong J."/>
        </authorList>
    </citation>
    <scope>NUCLEOTIDE SEQUENCE [LARGE SCALE GENOMIC DNA]</scope>
    <source>
        <strain evidence="1 2">GIHE-NHR1</strain>
    </source>
</reference>
<dbReference type="Proteomes" id="UP000738376">
    <property type="component" value="Unassembled WGS sequence"/>
</dbReference>
<organism evidence="1 2">
    <name type="scientific">Pseudanabaena yagii GIHE-NHR1</name>
    <dbReference type="NCBI Taxonomy" id="2722753"/>
    <lineage>
        <taxon>Bacteria</taxon>
        <taxon>Bacillati</taxon>
        <taxon>Cyanobacteriota</taxon>
        <taxon>Cyanophyceae</taxon>
        <taxon>Pseudanabaenales</taxon>
        <taxon>Pseudanabaenaceae</taxon>
        <taxon>Pseudanabaena</taxon>
        <taxon>Pseudanabaena yagii</taxon>
    </lineage>
</organism>
<keyword evidence="2" id="KW-1185">Reference proteome</keyword>
<evidence type="ECO:0000313" key="2">
    <source>
        <dbReference type="Proteomes" id="UP000738376"/>
    </source>
</evidence>
<name>A0ABX1LVG7_9CYAN</name>
<accession>A0ABX1LVG7</accession>
<gene>
    <name evidence="1" type="ORF">HC246_19585</name>
</gene>
<dbReference type="EMBL" id="JAAVJL010000002">
    <property type="protein sequence ID" value="NMF60168.1"/>
    <property type="molecule type" value="Genomic_DNA"/>
</dbReference>
<proteinExistence type="predicted"/>
<sequence length="108" mass="12010">MTAFVRSGTPTSSQMRLPDNVDTVEKCLTWCLEQMWDLYGNSDFYPVANADPVKRVQKNAFKAANGSNTKLFSIYLTVDPNFGRDGSTKEWLATQEIGTATASNNYNS</sequence>
<dbReference type="RefSeq" id="WP_169365108.1">
    <property type="nucleotide sequence ID" value="NZ_JAAVJL010000002.1"/>
</dbReference>
<evidence type="ECO:0000313" key="1">
    <source>
        <dbReference type="EMBL" id="NMF60168.1"/>
    </source>
</evidence>